<keyword evidence="2" id="KW-1185">Reference proteome</keyword>
<proteinExistence type="predicted"/>
<name>A0ABU6WGC8_9FABA</name>
<reference evidence="1 2" key="1">
    <citation type="journal article" date="2023" name="Plants (Basel)">
        <title>Bridging the Gap: Combining Genomics and Transcriptomics Approaches to Understand Stylosanthes scabra, an Orphan Legume from the Brazilian Caatinga.</title>
        <authorList>
            <person name="Ferreira-Neto J.R.C."/>
            <person name="da Silva M.D."/>
            <person name="Binneck E."/>
            <person name="de Melo N.F."/>
            <person name="da Silva R.H."/>
            <person name="de Melo A.L.T.M."/>
            <person name="Pandolfi V."/>
            <person name="Bustamante F.O."/>
            <person name="Brasileiro-Vidal A.C."/>
            <person name="Benko-Iseppon A.M."/>
        </authorList>
    </citation>
    <scope>NUCLEOTIDE SEQUENCE [LARGE SCALE GENOMIC DNA]</scope>
    <source>
        <tissue evidence="1">Leaves</tissue>
    </source>
</reference>
<accession>A0ABU6WGC8</accession>
<comment type="caution">
    <text evidence="1">The sequence shown here is derived from an EMBL/GenBank/DDBJ whole genome shotgun (WGS) entry which is preliminary data.</text>
</comment>
<evidence type="ECO:0000313" key="1">
    <source>
        <dbReference type="EMBL" id="MED6184287.1"/>
    </source>
</evidence>
<dbReference type="EMBL" id="JASCZI010181527">
    <property type="protein sequence ID" value="MED6184287.1"/>
    <property type="molecule type" value="Genomic_DNA"/>
</dbReference>
<protein>
    <submittedName>
        <fullName evidence="1">Uncharacterized protein</fullName>
    </submittedName>
</protein>
<organism evidence="1 2">
    <name type="scientific">Stylosanthes scabra</name>
    <dbReference type="NCBI Taxonomy" id="79078"/>
    <lineage>
        <taxon>Eukaryota</taxon>
        <taxon>Viridiplantae</taxon>
        <taxon>Streptophyta</taxon>
        <taxon>Embryophyta</taxon>
        <taxon>Tracheophyta</taxon>
        <taxon>Spermatophyta</taxon>
        <taxon>Magnoliopsida</taxon>
        <taxon>eudicotyledons</taxon>
        <taxon>Gunneridae</taxon>
        <taxon>Pentapetalae</taxon>
        <taxon>rosids</taxon>
        <taxon>fabids</taxon>
        <taxon>Fabales</taxon>
        <taxon>Fabaceae</taxon>
        <taxon>Papilionoideae</taxon>
        <taxon>50 kb inversion clade</taxon>
        <taxon>dalbergioids sensu lato</taxon>
        <taxon>Dalbergieae</taxon>
        <taxon>Pterocarpus clade</taxon>
        <taxon>Stylosanthes</taxon>
    </lineage>
</organism>
<sequence>MHCEAQPSSDLKTSIFSAGNEYDVLWVLKDEEGSAFGSAAGLRRACCLETLDCLRRELSWLFHACDNILGVNIDIKVFAKIISNKEFLQDAGTNPQINGDEDEDEDGIHILTYEGSQNPHKM</sequence>
<gene>
    <name evidence="1" type="ORF">PIB30_046014</name>
</gene>
<evidence type="ECO:0000313" key="2">
    <source>
        <dbReference type="Proteomes" id="UP001341840"/>
    </source>
</evidence>
<dbReference type="Proteomes" id="UP001341840">
    <property type="component" value="Unassembled WGS sequence"/>
</dbReference>